<keyword evidence="3" id="KW-1185">Reference proteome</keyword>
<accession>W3V2I3</accession>
<dbReference type="RefSeq" id="WP_036848727.1">
    <property type="nucleotide sequence ID" value="NZ_AYSJ01000014.1"/>
</dbReference>
<proteinExistence type="predicted"/>
<evidence type="ECO:0000313" key="2">
    <source>
        <dbReference type="EMBL" id="ETS30012.1"/>
    </source>
</evidence>
<gene>
    <name evidence="2" type="ORF">PTE_03342</name>
</gene>
<dbReference type="EMBL" id="AYSJ01000014">
    <property type="protein sequence ID" value="ETS30012.1"/>
    <property type="molecule type" value="Genomic_DNA"/>
</dbReference>
<dbReference type="OrthoDB" id="9970784at2"/>
<feature type="region of interest" description="Disordered" evidence="1">
    <location>
        <begin position="1"/>
        <end position="33"/>
    </location>
</feature>
<evidence type="ECO:0000313" key="3">
    <source>
        <dbReference type="Proteomes" id="UP000018957"/>
    </source>
</evidence>
<sequence length="266" mass="30577">MFLSISKKDDQRTNNEESENIETGSHLEINPETESNGVIIDTIEADTFLYKTTAIEDYLNTAKTLGIAEYQQRHLKPELKEESQWAGQYLALEKSPDEYKDNAPESYNKLRESAGEKPWEKGKVLTVFSYKFKVTKKIKILKPDSHSDAYYADESTAGCKKADAIRRSVQTQSQKNPHLFPEFTNLEEHNFLLQELGKKGYAWKGPLRKKEDKVKEYLYELAISPELLSDNLSLVSQDPIGTYKLNEYGYWEETTLKNKNTAINIS</sequence>
<protein>
    <submittedName>
        <fullName evidence="2">Uncharacterized protein</fullName>
    </submittedName>
</protein>
<reference evidence="2 3" key="1">
    <citation type="submission" date="2013-11" db="EMBL/GenBank/DDBJ databases">
        <title>Elucidation of the Photorhabdus temperata genome and generation of transposon mutant library to identify motility mutants.</title>
        <authorList>
            <person name="Hurst S.G.IV."/>
            <person name="Micheals B."/>
            <person name="Abebe-Akele F."/>
            <person name="Rowedder H."/>
            <person name="Bullock H."/>
            <person name="Jackobeck R."/>
            <person name="Janicki E."/>
            <person name="Tisa L.S."/>
        </authorList>
    </citation>
    <scope>NUCLEOTIDE SEQUENCE [LARGE SCALE GENOMIC DNA]</scope>
    <source>
        <strain evidence="2 3">NC19</strain>
    </source>
</reference>
<feature type="compositionally biased region" description="Basic and acidic residues" evidence="1">
    <location>
        <begin position="1"/>
        <end position="15"/>
    </location>
</feature>
<evidence type="ECO:0000256" key="1">
    <source>
        <dbReference type="SAM" id="MobiDB-lite"/>
    </source>
</evidence>
<comment type="caution">
    <text evidence="2">The sequence shown here is derived from an EMBL/GenBank/DDBJ whole genome shotgun (WGS) entry which is preliminary data.</text>
</comment>
<name>W3V2I3_9GAMM</name>
<dbReference type="AlphaFoldDB" id="W3V2I3"/>
<organism evidence="2 3">
    <name type="scientific">Photorhabdus khanii NC19</name>
    <dbReference type="NCBI Taxonomy" id="1004151"/>
    <lineage>
        <taxon>Bacteria</taxon>
        <taxon>Pseudomonadati</taxon>
        <taxon>Pseudomonadota</taxon>
        <taxon>Gammaproteobacteria</taxon>
        <taxon>Enterobacterales</taxon>
        <taxon>Morganellaceae</taxon>
        <taxon>Photorhabdus</taxon>
    </lineage>
</organism>
<dbReference type="Proteomes" id="UP000018957">
    <property type="component" value="Unassembled WGS sequence"/>
</dbReference>
<dbReference type="PATRIC" id="fig|1004151.3.peg.3445"/>